<accession>A0AAV4HPB1</accession>
<proteinExistence type="predicted"/>
<keyword evidence="2" id="KW-0808">Transferase</keyword>
<protein>
    <submittedName>
        <fullName evidence="2">4-diphosphocytidyl-2-C-methyl-D-erythritol kinase</fullName>
    </submittedName>
</protein>
<evidence type="ECO:0000256" key="1">
    <source>
        <dbReference type="SAM" id="MobiDB-lite"/>
    </source>
</evidence>
<feature type="compositionally biased region" description="Basic and acidic residues" evidence="1">
    <location>
        <begin position="187"/>
        <end position="197"/>
    </location>
</feature>
<dbReference type="AlphaFoldDB" id="A0AAV4HPB1"/>
<dbReference type="EMBL" id="BMAT01002078">
    <property type="protein sequence ID" value="GFR98555.1"/>
    <property type="molecule type" value="Genomic_DNA"/>
</dbReference>
<keyword evidence="3" id="KW-1185">Reference proteome</keyword>
<reference evidence="2 3" key="1">
    <citation type="journal article" date="2021" name="Elife">
        <title>Chloroplast acquisition without the gene transfer in kleptoplastic sea slugs, Plakobranchus ocellatus.</title>
        <authorList>
            <person name="Maeda T."/>
            <person name="Takahashi S."/>
            <person name="Yoshida T."/>
            <person name="Shimamura S."/>
            <person name="Takaki Y."/>
            <person name="Nagai Y."/>
            <person name="Toyoda A."/>
            <person name="Suzuki Y."/>
            <person name="Arimoto A."/>
            <person name="Ishii H."/>
            <person name="Satoh N."/>
            <person name="Nishiyama T."/>
            <person name="Hasebe M."/>
            <person name="Maruyama T."/>
            <person name="Minagawa J."/>
            <person name="Obokata J."/>
            <person name="Shigenobu S."/>
        </authorList>
    </citation>
    <scope>NUCLEOTIDE SEQUENCE [LARGE SCALE GENOMIC DNA]</scope>
</reference>
<comment type="caution">
    <text evidence="2">The sequence shown here is derived from an EMBL/GenBank/DDBJ whole genome shotgun (WGS) entry which is preliminary data.</text>
</comment>
<organism evidence="2 3">
    <name type="scientific">Elysia marginata</name>
    <dbReference type="NCBI Taxonomy" id="1093978"/>
    <lineage>
        <taxon>Eukaryota</taxon>
        <taxon>Metazoa</taxon>
        <taxon>Spiralia</taxon>
        <taxon>Lophotrochozoa</taxon>
        <taxon>Mollusca</taxon>
        <taxon>Gastropoda</taxon>
        <taxon>Heterobranchia</taxon>
        <taxon>Euthyneura</taxon>
        <taxon>Panpulmonata</taxon>
        <taxon>Sacoglossa</taxon>
        <taxon>Placobranchoidea</taxon>
        <taxon>Plakobranchidae</taxon>
        <taxon>Elysia</taxon>
    </lineage>
</organism>
<keyword evidence="2" id="KW-0418">Kinase</keyword>
<evidence type="ECO:0000313" key="2">
    <source>
        <dbReference type="EMBL" id="GFR98555.1"/>
    </source>
</evidence>
<feature type="region of interest" description="Disordered" evidence="1">
    <location>
        <begin position="169"/>
        <end position="197"/>
    </location>
</feature>
<name>A0AAV4HPB1_9GAST</name>
<dbReference type="GO" id="GO:0016301">
    <property type="term" value="F:kinase activity"/>
    <property type="evidence" value="ECO:0007669"/>
    <property type="project" value="UniProtKB-KW"/>
</dbReference>
<gene>
    <name evidence="2" type="ORF">ElyMa_001021700</name>
</gene>
<evidence type="ECO:0000313" key="3">
    <source>
        <dbReference type="Proteomes" id="UP000762676"/>
    </source>
</evidence>
<sequence length="197" mass="22715">MSEQLGCYFHTFLPCDRVFGVLEKKIRRIERIYSPDEHHNIFLETGKLYKVSKDWPVYNFKAVSDLYFKRPLPIKIQESKRFFLTRSRKNTVKIQAEANFRNMLNDPETITKKGHGFTRVPQRVPMGVPVNAAKKSDIRKLLLEHAGEGWEADARFSFLLSVVSENEHSTTGASSSHRPAEESECECLSKDPLADRI</sequence>
<dbReference type="Proteomes" id="UP000762676">
    <property type="component" value="Unassembled WGS sequence"/>
</dbReference>